<evidence type="ECO:0000313" key="5">
    <source>
        <dbReference type="Proteomes" id="UP000249723"/>
    </source>
</evidence>
<evidence type="ECO:0000256" key="1">
    <source>
        <dbReference type="ARBA" id="ARBA00008482"/>
    </source>
</evidence>
<evidence type="ECO:0000313" key="4">
    <source>
        <dbReference type="EMBL" id="SCZ91652.1"/>
    </source>
</evidence>
<feature type="domain" description="PCI" evidence="3">
    <location>
        <begin position="302"/>
        <end position="482"/>
    </location>
</feature>
<dbReference type="SMART" id="SM00088">
    <property type="entry name" value="PINT"/>
    <property type="match status" value="1"/>
</dbReference>
<dbReference type="GO" id="GO:0002183">
    <property type="term" value="P:cytoplasmic translational initiation"/>
    <property type="evidence" value="ECO:0007669"/>
    <property type="project" value="TreeGrafter"/>
</dbReference>
<evidence type="ECO:0000259" key="3">
    <source>
        <dbReference type="PROSITE" id="PS50250"/>
    </source>
</evidence>
<organism evidence="4 5">
    <name type="scientific">Microbotryum saponariae</name>
    <dbReference type="NCBI Taxonomy" id="289078"/>
    <lineage>
        <taxon>Eukaryota</taxon>
        <taxon>Fungi</taxon>
        <taxon>Dikarya</taxon>
        <taxon>Basidiomycota</taxon>
        <taxon>Pucciniomycotina</taxon>
        <taxon>Microbotryomycetes</taxon>
        <taxon>Microbotryales</taxon>
        <taxon>Microbotryaceae</taxon>
        <taxon>Microbotryum</taxon>
    </lineage>
</organism>
<proteinExistence type="inferred from homology"/>
<gene>
    <name evidence="4" type="ORF">BZ3500_MVSOF-1268-A1-R1_CHR5-1G07583</name>
</gene>
<feature type="region of interest" description="Disordered" evidence="2">
    <location>
        <begin position="1"/>
        <end position="20"/>
    </location>
</feature>
<dbReference type="InterPro" id="IPR040750">
    <property type="entry name" value="eIF3m_C_helix"/>
</dbReference>
<dbReference type="Pfam" id="PF18005">
    <property type="entry name" value="eIF3m_C_helix"/>
    <property type="match status" value="1"/>
</dbReference>
<dbReference type="GO" id="GO:0005852">
    <property type="term" value="C:eukaryotic translation initiation factor 3 complex"/>
    <property type="evidence" value="ECO:0007669"/>
    <property type="project" value="TreeGrafter"/>
</dbReference>
<reference evidence="5" key="1">
    <citation type="submission" date="2016-10" db="EMBL/GenBank/DDBJ databases">
        <authorList>
            <person name="Jeantristanb JTB J.-T."/>
            <person name="Ricardo R."/>
        </authorList>
    </citation>
    <scope>NUCLEOTIDE SEQUENCE [LARGE SCALE GENOMIC DNA]</scope>
</reference>
<dbReference type="PANTHER" id="PTHR15350">
    <property type="entry name" value="COP9 SIGNALOSOME COMPLEX SUBUNIT 7/DENDRITIC CELL PROTEIN GA17"/>
    <property type="match status" value="1"/>
</dbReference>
<evidence type="ECO:0000256" key="2">
    <source>
        <dbReference type="SAM" id="MobiDB-lite"/>
    </source>
</evidence>
<dbReference type="EMBL" id="FMWP01000016">
    <property type="protein sequence ID" value="SCZ91652.1"/>
    <property type="molecule type" value="Genomic_DNA"/>
</dbReference>
<protein>
    <submittedName>
        <fullName evidence="4">BZ3500_MvSof-1268-A1-R1_Chr5-1g07583 protein</fullName>
    </submittedName>
</protein>
<dbReference type="Proteomes" id="UP000249723">
    <property type="component" value="Unassembled WGS sequence"/>
</dbReference>
<dbReference type="InterPro" id="IPR000717">
    <property type="entry name" value="PCI_dom"/>
</dbReference>
<dbReference type="PANTHER" id="PTHR15350:SF2">
    <property type="entry name" value="EUKARYOTIC TRANSLATION INITIATION FACTOR 3 SUBUNIT M"/>
    <property type="match status" value="1"/>
</dbReference>
<feature type="compositionally biased region" description="Polar residues" evidence="2">
    <location>
        <begin position="1"/>
        <end position="19"/>
    </location>
</feature>
<feature type="region of interest" description="Disordered" evidence="2">
    <location>
        <begin position="430"/>
        <end position="449"/>
    </location>
</feature>
<sequence>MASTTTPNAQSDDPSSSLAFQDEFTHSHGGRCFFVAVEPVFEEQISQLATVIARFSSTTLTEAQRTDYVQHHTTSARQASPSKAVTEDDDNAATAATAAAAVDVDTALEGSTTPPPPRPVTEDQRQQRRTLLEQLLNDLKGVRIQALDREFQGFAHLFLSLILSTYKVTDQAFANAVLNLVDALAFSQGKNAQPTLSTRYATLANVFNALDTTRENALDRLRLRVVEKLVEAAAQNDDYLVIEPVVRSLEAWLIQWGFAGETISNENRQKGDEAVLKIVKLLNKGQHVVPRLAQLEKDLLVGHLSHAAAVDDLVEASSTTQNELASHLIALVLRLPNEYDFSSLSNLKALQRPSTQLLAQVLNVFLQPGSTVVDLEVVLSSDSVVPQLESFGLDVDSLKNKLRLIGLSELCSTRVGQRVPYDEISKTLKLSQKEEEEEEEEEGSSRTEEGVENWVIDAIRAGLVSGRLQGSERKFWVTQARARSFGQDRWIVLEQRLSEWRVSLDGILDSVKKGLGGVGSGSGGAQDVVRSSAGGGREATIEKELIAV</sequence>
<keyword evidence="5" id="KW-1185">Reference proteome</keyword>
<comment type="similarity">
    <text evidence="1">Belongs to the CSN7/EIF3M family. CSN7 subfamily.</text>
</comment>
<accession>A0A2X0KE15</accession>
<dbReference type="Pfam" id="PF01399">
    <property type="entry name" value="PCI"/>
    <property type="match status" value="1"/>
</dbReference>
<feature type="region of interest" description="Disordered" evidence="2">
    <location>
        <begin position="107"/>
        <end position="126"/>
    </location>
</feature>
<dbReference type="PROSITE" id="PS50250">
    <property type="entry name" value="PCI"/>
    <property type="match status" value="1"/>
</dbReference>
<dbReference type="AlphaFoldDB" id="A0A2X0KE15"/>
<dbReference type="InterPro" id="IPR045237">
    <property type="entry name" value="COPS7/eIF3m"/>
</dbReference>
<dbReference type="STRING" id="289078.A0A2X0KE15"/>
<name>A0A2X0KE15_9BASI</name>